<dbReference type="EMBL" id="MU274972">
    <property type="protein sequence ID" value="KAI0083330.1"/>
    <property type="molecule type" value="Genomic_DNA"/>
</dbReference>
<name>A0ACB8TMW2_9APHY</name>
<keyword evidence="2" id="KW-1185">Reference proteome</keyword>
<reference evidence="1" key="1">
    <citation type="journal article" date="2021" name="Environ. Microbiol.">
        <title>Gene family expansions and transcriptome signatures uncover fungal adaptations to wood decay.</title>
        <authorList>
            <person name="Hage H."/>
            <person name="Miyauchi S."/>
            <person name="Viragh M."/>
            <person name="Drula E."/>
            <person name="Min B."/>
            <person name="Chaduli D."/>
            <person name="Navarro D."/>
            <person name="Favel A."/>
            <person name="Norest M."/>
            <person name="Lesage-Meessen L."/>
            <person name="Balint B."/>
            <person name="Merenyi Z."/>
            <person name="de Eugenio L."/>
            <person name="Morin E."/>
            <person name="Martinez A.T."/>
            <person name="Baldrian P."/>
            <person name="Stursova M."/>
            <person name="Martinez M.J."/>
            <person name="Novotny C."/>
            <person name="Magnuson J.K."/>
            <person name="Spatafora J.W."/>
            <person name="Maurice S."/>
            <person name="Pangilinan J."/>
            <person name="Andreopoulos W."/>
            <person name="LaButti K."/>
            <person name="Hundley H."/>
            <person name="Na H."/>
            <person name="Kuo A."/>
            <person name="Barry K."/>
            <person name="Lipzen A."/>
            <person name="Henrissat B."/>
            <person name="Riley R."/>
            <person name="Ahrendt S."/>
            <person name="Nagy L.G."/>
            <person name="Grigoriev I.V."/>
            <person name="Martin F."/>
            <person name="Rosso M.N."/>
        </authorList>
    </citation>
    <scope>NUCLEOTIDE SEQUENCE</scope>
    <source>
        <strain evidence="1">CBS 384.51</strain>
    </source>
</reference>
<proteinExistence type="predicted"/>
<comment type="caution">
    <text evidence="1">The sequence shown here is derived from an EMBL/GenBank/DDBJ whole genome shotgun (WGS) entry which is preliminary data.</text>
</comment>
<sequence length="58" mass="6596">MYRQLAFLYSPTSSFILRKVTIDLTRSPLCLQLCSHPHPSIRILPYPSRHTSSLSPPA</sequence>
<evidence type="ECO:0000313" key="1">
    <source>
        <dbReference type="EMBL" id="KAI0083330.1"/>
    </source>
</evidence>
<protein>
    <submittedName>
        <fullName evidence="1">Uncharacterized protein</fullName>
    </submittedName>
</protein>
<accession>A0ACB8TMW2</accession>
<organism evidence="1 2">
    <name type="scientific">Irpex rosettiformis</name>
    <dbReference type="NCBI Taxonomy" id="378272"/>
    <lineage>
        <taxon>Eukaryota</taxon>
        <taxon>Fungi</taxon>
        <taxon>Dikarya</taxon>
        <taxon>Basidiomycota</taxon>
        <taxon>Agaricomycotina</taxon>
        <taxon>Agaricomycetes</taxon>
        <taxon>Polyporales</taxon>
        <taxon>Irpicaceae</taxon>
        <taxon>Irpex</taxon>
    </lineage>
</organism>
<dbReference type="Proteomes" id="UP001055072">
    <property type="component" value="Unassembled WGS sequence"/>
</dbReference>
<gene>
    <name evidence="1" type="ORF">BDY19DRAFT_979107</name>
</gene>
<evidence type="ECO:0000313" key="2">
    <source>
        <dbReference type="Proteomes" id="UP001055072"/>
    </source>
</evidence>